<dbReference type="GO" id="GO:0006974">
    <property type="term" value="P:DNA damage response"/>
    <property type="evidence" value="ECO:0007669"/>
    <property type="project" value="InterPro"/>
</dbReference>
<gene>
    <name evidence="2" type="primary">ALKBH7</name>
    <name evidence="2" type="ORF">g.37572</name>
</gene>
<keyword evidence="2" id="KW-0223">Dioxygenase</keyword>
<dbReference type="PANTHER" id="PTHR21052">
    <property type="entry name" value="SPERMATOGENESIS ASSOCIATED 11-RELATED"/>
    <property type="match status" value="1"/>
</dbReference>
<proteinExistence type="predicted"/>
<dbReference type="GO" id="GO:0005759">
    <property type="term" value="C:mitochondrial matrix"/>
    <property type="evidence" value="ECO:0007669"/>
    <property type="project" value="TreeGrafter"/>
</dbReference>
<dbReference type="InterPro" id="IPR037151">
    <property type="entry name" value="AlkB-like_sf"/>
</dbReference>
<sequence length="233" mass="27174">MVLANFRVLILNGQVLRSWKNIAYRRRPLSTQPGLKELVQFDKIQDDVAQEVLRNFRVIPDFITEDEEKDLLEELEPKLRRMRYQYDHWDDAIHGFRETEQMKWNAANSAVFNRIKSEAFPGEAALLPHVHVLDLADNGWIKPHIDSVKFCGHTIAGVSLLSDSVMKLERETDGSAFVALLKRRSLYVMTGCVRYEFKHSILRNEDSYFGDLKVDKIRRISVICRNEPEEENL</sequence>
<dbReference type="GO" id="GO:0006631">
    <property type="term" value="P:fatty acid metabolic process"/>
    <property type="evidence" value="ECO:0007669"/>
    <property type="project" value="TreeGrafter"/>
</dbReference>
<name>A0A146LF08_LYGHE</name>
<dbReference type="InterPro" id="IPR032870">
    <property type="entry name" value="ALKBH7-like"/>
</dbReference>
<dbReference type="PANTHER" id="PTHR21052:SF0">
    <property type="entry name" value="ALPHA-KETOGLUTARATE-DEPENDENT DIOXYGENASE ALKB HOMOLOG 7, MITOCHONDRIAL"/>
    <property type="match status" value="1"/>
</dbReference>
<dbReference type="AlphaFoldDB" id="A0A146LF08"/>
<evidence type="ECO:0000313" key="2">
    <source>
        <dbReference type="EMBL" id="JAQ06751.1"/>
    </source>
</evidence>
<dbReference type="SUPFAM" id="SSF51197">
    <property type="entry name" value="Clavaminate synthase-like"/>
    <property type="match status" value="1"/>
</dbReference>
<dbReference type="GO" id="GO:0051213">
    <property type="term" value="F:dioxygenase activity"/>
    <property type="evidence" value="ECO:0007669"/>
    <property type="project" value="UniProtKB-KW"/>
</dbReference>
<dbReference type="Gene3D" id="2.60.120.590">
    <property type="entry name" value="Alpha-ketoglutarate-dependent dioxygenase AlkB-like"/>
    <property type="match status" value="1"/>
</dbReference>
<accession>A0A146LF08</accession>
<evidence type="ECO:0000256" key="1">
    <source>
        <dbReference type="ARBA" id="ARBA00001954"/>
    </source>
</evidence>
<reference evidence="2" key="1">
    <citation type="journal article" date="2016" name="Gigascience">
        <title>De novo construction of an expanded transcriptome assembly for the western tarnished plant bug, Lygus hesperus.</title>
        <authorList>
            <person name="Tassone E.E."/>
            <person name="Geib S.M."/>
            <person name="Hall B."/>
            <person name="Fabrick J.A."/>
            <person name="Brent C.S."/>
            <person name="Hull J.J."/>
        </authorList>
    </citation>
    <scope>NUCLEOTIDE SEQUENCE</scope>
</reference>
<organism evidence="2">
    <name type="scientific">Lygus hesperus</name>
    <name type="common">Western plant bug</name>
    <dbReference type="NCBI Taxonomy" id="30085"/>
    <lineage>
        <taxon>Eukaryota</taxon>
        <taxon>Metazoa</taxon>
        <taxon>Ecdysozoa</taxon>
        <taxon>Arthropoda</taxon>
        <taxon>Hexapoda</taxon>
        <taxon>Insecta</taxon>
        <taxon>Pterygota</taxon>
        <taxon>Neoptera</taxon>
        <taxon>Paraneoptera</taxon>
        <taxon>Hemiptera</taxon>
        <taxon>Heteroptera</taxon>
        <taxon>Panheteroptera</taxon>
        <taxon>Cimicomorpha</taxon>
        <taxon>Miridae</taxon>
        <taxon>Mirini</taxon>
        <taxon>Lygus</taxon>
    </lineage>
</organism>
<dbReference type="EMBL" id="GDHC01011878">
    <property type="protein sequence ID" value="JAQ06751.1"/>
    <property type="molecule type" value="Transcribed_RNA"/>
</dbReference>
<comment type="cofactor">
    <cofactor evidence="1">
        <name>Fe(2+)</name>
        <dbReference type="ChEBI" id="CHEBI:29033"/>
    </cofactor>
</comment>
<protein>
    <submittedName>
        <fullName evidence="2">Putative alpha-ketoglutarate-dependent dioxygenase ABH7</fullName>
    </submittedName>
</protein>
<keyword evidence="2" id="KW-0560">Oxidoreductase</keyword>